<organism evidence="1 2">
    <name type="scientific">Paenibacillus illinoisensis</name>
    <dbReference type="NCBI Taxonomy" id="59845"/>
    <lineage>
        <taxon>Bacteria</taxon>
        <taxon>Bacillati</taxon>
        <taxon>Bacillota</taxon>
        <taxon>Bacilli</taxon>
        <taxon>Bacillales</taxon>
        <taxon>Paenibacillaceae</taxon>
        <taxon>Paenibacillus</taxon>
    </lineage>
</organism>
<gene>
    <name evidence="1" type="ORF">ACINKY_21410</name>
</gene>
<evidence type="ECO:0000313" key="2">
    <source>
        <dbReference type="Proteomes" id="UP001618531"/>
    </source>
</evidence>
<sequence length="93" mass="10539">MMGVKRYEKRVPVDAIQFEGMDPIHINEIISFVQVPVMMDFTGGLNLRVIKSQLDVLVVPVGDYIVKDVTGKQLIHMKQTAFDAEYTEVAKNE</sequence>
<protein>
    <submittedName>
        <fullName evidence="1">Uncharacterized protein</fullName>
    </submittedName>
</protein>
<name>A0ABW8I0K5_9BACL</name>
<dbReference type="Proteomes" id="UP001618531">
    <property type="component" value="Unassembled WGS sequence"/>
</dbReference>
<evidence type="ECO:0000313" key="1">
    <source>
        <dbReference type="EMBL" id="MFK0524762.1"/>
    </source>
</evidence>
<accession>A0ABW8I0K5</accession>
<dbReference type="EMBL" id="JBIYSL010000005">
    <property type="protein sequence ID" value="MFK0524762.1"/>
    <property type="molecule type" value="Genomic_DNA"/>
</dbReference>
<dbReference type="RefSeq" id="WP_402877384.1">
    <property type="nucleotide sequence ID" value="NZ_JBIYSL010000005.1"/>
</dbReference>
<proteinExistence type="predicted"/>
<reference evidence="1 2" key="1">
    <citation type="submission" date="2024-11" db="EMBL/GenBank/DDBJ databases">
        <title>Identification and Characterization of a Novel Fosfomycin Bacillithiol Transferase FosB8 in Paenibacillus illinoisensis.</title>
        <authorList>
            <person name="Lu W."/>
        </authorList>
    </citation>
    <scope>NUCLEOTIDE SEQUENCE [LARGE SCALE GENOMIC DNA]</scope>
    <source>
        <strain evidence="1 2">WP77</strain>
    </source>
</reference>
<comment type="caution">
    <text evidence="1">The sequence shown here is derived from an EMBL/GenBank/DDBJ whole genome shotgun (WGS) entry which is preliminary data.</text>
</comment>
<keyword evidence="2" id="KW-1185">Reference proteome</keyword>